<dbReference type="GO" id="GO:0061630">
    <property type="term" value="F:ubiquitin protein ligase activity"/>
    <property type="evidence" value="ECO:0007669"/>
    <property type="project" value="TreeGrafter"/>
</dbReference>
<dbReference type="GeneID" id="33559480"/>
<dbReference type="STRING" id="4999.A0A1Y1URJ1"/>
<keyword evidence="2 4" id="KW-0863">Zinc-finger</keyword>
<feature type="transmembrane region" description="Helical" evidence="6">
    <location>
        <begin position="319"/>
        <end position="337"/>
    </location>
</feature>
<dbReference type="InterPro" id="IPR051834">
    <property type="entry name" value="RING_finger_E3_ligase"/>
</dbReference>
<dbReference type="Pfam" id="PF13639">
    <property type="entry name" value="zf-RING_2"/>
    <property type="match status" value="1"/>
</dbReference>
<feature type="region of interest" description="Disordered" evidence="5">
    <location>
        <begin position="1"/>
        <end position="33"/>
    </location>
</feature>
<keyword evidence="6" id="KW-1133">Transmembrane helix</keyword>
<dbReference type="SUPFAM" id="SSF57850">
    <property type="entry name" value="RING/U-box"/>
    <property type="match status" value="1"/>
</dbReference>
<evidence type="ECO:0000313" key="8">
    <source>
        <dbReference type="EMBL" id="ORX40579.1"/>
    </source>
</evidence>
<gene>
    <name evidence="8" type="ORF">BD324DRAFT_647504</name>
</gene>
<feature type="region of interest" description="Disordered" evidence="5">
    <location>
        <begin position="432"/>
        <end position="482"/>
    </location>
</feature>
<keyword evidence="3" id="KW-0862">Zinc</keyword>
<feature type="transmembrane region" description="Helical" evidence="6">
    <location>
        <begin position="56"/>
        <end position="80"/>
    </location>
</feature>
<dbReference type="GO" id="GO:0008270">
    <property type="term" value="F:zinc ion binding"/>
    <property type="evidence" value="ECO:0007669"/>
    <property type="project" value="UniProtKB-KW"/>
</dbReference>
<feature type="compositionally biased region" description="Low complexity" evidence="5">
    <location>
        <begin position="158"/>
        <end position="179"/>
    </location>
</feature>
<evidence type="ECO:0000256" key="5">
    <source>
        <dbReference type="SAM" id="MobiDB-lite"/>
    </source>
</evidence>
<organism evidence="8 9">
    <name type="scientific">Kockovaella imperatae</name>
    <dbReference type="NCBI Taxonomy" id="4999"/>
    <lineage>
        <taxon>Eukaryota</taxon>
        <taxon>Fungi</taxon>
        <taxon>Dikarya</taxon>
        <taxon>Basidiomycota</taxon>
        <taxon>Agaricomycotina</taxon>
        <taxon>Tremellomycetes</taxon>
        <taxon>Tremellales</taxon>
        <taxon>Cuniculitremaceae</taxon>
        <taxon>Kockovaella</taxon>
    </lineage>
</organism>
<dbReference type="GO" id="GO:0006511">
    <property type="term" value="P:ubiquitin-dependent protein catabolic process"/>
    <property type="evidence" value="ECO:0007669"/>
    <property type="project" value="TreeGrafter"/>
</dbReference>
<dbReference type="InParanoid" id="A0A1Y1URJ1"/>
<feature type="compositionally biased region" description="Polar residues" evidence="5">
    <location>
        <begin position="1"/>
        <end position="12"/>
    </location>
</feature>
<feature type="region of interest" description="Disordered" evidence="5">
    <location>
        <begin position="155"/>
        <end position="179"/>
    </location>
</feature>
<feature type="region of interest" description="Disordered" evidence="5">
    <location>
        <begin position="195"/>
        <end position="218"/>
    </location>
</feature>
<reference evidence="8 9" key="1">
    <citation type="submission" date="2017-03" db="EMBL/GenBank/DDBJ databases">
        <title>Widespread Adenine N6-methylation of Active Genes in Fungi.</title>
        <authorList>
            <consortium name="DOE Joint Genome Institute"/>
            <person name="Mondo S.J."/>
            <person name="Dannebaum R.O."/>
            <person name="Kuo R.C."/>
            <person name="Louie K.B."/>
            <person name="Bewick A.J."/>
            <person name="Labutti K."/>
            <person name="Haridas S."/>
            <person name="Kuo A."/>
            <person name="Salamov A."/>
            <person name="Ahrendt S.R."/>
            <person name="Lau R."/>
            <person name="Bowen B.P."/>
            <person name="Lipzen A."/>
            <person name="Sullivan W."/>
            <person name="Andreopoulos W.B."/>
            <person name="Clum A."/>
            <person name="Lindquist E."/>
            <person name="Daum C."/>
            <person name="Northen T.R."/>
            <person name="Ramamoorthy G."/>
            <person name="Schmitz R.J."/>
            <person name="Gryganskyi A."/>
            <person name="Culley D."/>
            <person name="Magnuson J."/>
            <person name="James T.Y."/>
            <person name="O'Malley M.A."/>
            <person name="Stajich J.E."/>
            <person name="Spatafora J.W."/>
            <person name="Visel A."/>
            <person name="Grigoriev I.V."/>
        </authorList>
    </citation>
    <scope>NUCLEOTIDE SEQUENCE [LARGE SCALE GENOMIC DNA]</scope>
    <source>
        <strain evidence="8 9">NRRL Y-17943</strain>
    </source>
</reference>
<name>A0A1Y1URJ1_9TREE</name>
<feature type="transmembrane region" description="Helical" evidence="6">
    <location>
        <begin position="100"/>
        <end position="125"/>
    </location>
</feature>
<evidence type="ECO:0000313" key="9">
    <source>
        <dbReference type="Proteomes" id="UP000193218"/>
    </source>
</evidence>
<dbReference type="RefSeq" id="XP_021874258.1">
    <property type="nucleotide sequence ID" value="XM_022017671.1"/>
</dbReference>
<dbReference type="InterPro" id="IPR013083">
    <property type="entry name" value="Znf_RING/FYVE/PHD"/>
</dbReference>
<dbReference type="Proteomes" id="UP000193218">
    <property type="component" value="Unassembled WGS sequence"/>
</dbReference>
<keyword evidence="1" id="KW-0479">Metal-binding</keyword>
<feature type="compositionally biased region" description="Low complexity" evidence="5">
    <location>
        <begin position="265"/>
        <end position="279"/>
    </location>
</feature>
<keyword evidence="9" id="KW-1185">Reference proteome</keyword>
<dbReference type="CDD" id="cd16473">
    <property type="entry name" value="RING-H2_RNF103"/>
    <property type="match status" value="1"/>
</dbReference>
<keyword evidence="6" id="KW-0812">Transmembrane</keyword>
<keyword evidence="6" id="KW-0472">Membrane</keyword>
<protein>
    <recommendedName>
        <fullName evidence="7">RING-type domain-containing protein</fullName>
    </recommendedName>
</protein>
<dbReference type="GO" id="GO:0005634">
    <property type="term" value="C:nucleus"/>
    <property type="evidence" value="ECO:0007669"/>
    <property type="project" value="TreeGrafter"/>
</dbReference>
<feature type="compositionally biased region" description="Polar residues" evidence="5">
    <location>
        <begin position="195"/>
        <end position="212"/>
    </location>
</feature>
<sequence length="559" mass="60099">MSSTPGSPSPHNSPARPAMSGSATTETEPQAQSRRAMVAAAVSGLQRFKQSWLSIMLLKGGIGLGQVIVLVILLILANFIPSPITGRPQTQSSEACPRPHLLQAWIGASLARLVICWSASVWMCLRLRRRLADAERQSESVGEVEVMIPATVRSTHRLSSNTTETTLTPSLTHSQSSSTAASSSSATLAQVCSSNNKTDDVQLSNTSPSTLYASRMGRESDYSLDQHLKYTTQEKKETEEVLDTYELLEGFGRKPRRMRTEQTLQAAPQIPVSAPSPAPAASESLQAARDLVAGRDTRGTHHVSLADRLDTLAPNVSKLMGALSAILFILGNVLVFYPPPSATNSTCYHASPLLWWAVMTVTGVGWFLIAQMFVVVVIVGIGGQAILVLLRSIGLSPAPVQATPRPALPPVLTAKELDQLPLFVYLPASAAPSTPLSRSQSRFASPAASPARKGRRDNSTPPVPDSPVKASPGGRSKSPFDLDRLAQKPLYLPEDKSTCAICQENYEPPKEARTIMLQGDVLRQLSCKHVFHCKCIDQWLLGGSGNCPFCNRPARAGDT</sequence>
<dbReference type="AlphaFoldDB" id="A0A1Y1URJ1"/>
<dbReference type="InterPro" id="IPR001841">
    <property type="entry name" value="Znf_RING"/>
</dbReference>
<evidence type="ECO:0000256" key="3">
    <source>
        <dbReference type="ARBA" id="ARBA00022833"/>
    </source>
</evidence>
<proteinExistence type="predicted"/>
<dbReference type="PANTHER" id="PTHR45931">
    <property type="entry name" value="SI:CH211-59O9.10"/>
    <property type="match status" value="1"/>
</dbReference>
<accession>A0A1Y1URJ1</accession>
<dbReference type="PROSITE" id="PS50089">
    <property type="entry name" value="ZF_RING_2"/>
    <property type="match status" value="1"/>
</dbReference>
<evidence type="ECO:0000256" key="4">
    <source>
        <dbReference type="PROSITE-ProRule" id="PRU00175"/>
    </source>
</evidence>
<feature type="domain" description="RING-type" evidence="7">
    <location>
        <begin position="499"/>
        <end position="551"/>
    </location>
</feature>
<evidence type="ECO:0000256" key="6">
    <source>
        <dbReference type="SAM" id="Phobius"/>
    </source>
</evidence>
<evidence type="ECO:0000256" key="2">
    <source>
        <dbReference type="ARBA" id="ARBA00022771"/>
    </source>
</evidence>
<dbReference type="Gene3D" id="3.30.40.10">
    <property type="entry name" value="Zinc/RING finger domain, C3HC4 (zinc finger)"/>
    <property type="match status" value="1"/>
</dbReference>
<evidence type="ECO:0000259" key="7">
    <source>
        <dbReference type="PROSITE" id="PS50089"/>
    </source>
</evidence>
<feature type="compositionally biased region" description="Low complexity" evidence="5">
    <location>
        <begin position="437"/>
        <end position="451"/>
    </location>
</feature>
<feature type="compositionally biased region" description="Polar residues" evidence="5">
    <location>
        <begin position="21"/>
        <end position="33"/>
    </location>
</feature>
<evidence type="ECO:0000256" key="1">
    <source>
        <dbReference type="ARBA" id="ARBA00022723"/>
    </source>
</evidence>
<dbReference type="SMART" id="SM00184">
    <property type="entry name" value="RING"/>
    <property type="match status" value="1"/>
</dbReference>
<comment type="caution">
    <text evidence="8">The sequence shown here is derived from an EMBL/GenBank/DDBJ whole genome shotgun (WGS) entry which is preliminary data.</text>
</comment>
<feature type="transmembrane region" description="Helical" evidence="6">
    <location>
        <begin position="357"/>
        <end position="390"/>
    </location>
</feature>
<dbReference type="OrthoDB" id="2623028at2759"/>
<dbReference type="EMBL" id="NBSH01000001">
    <property type="protein sequence ID" value="ORX40579.1"/>
    <property type="molecule type" value="Genomic_DNA"/>
</dbReference>
<feature type="region of interest" description="Disordered" evidence="5">
    <location>
        <begin position="257"/>
        <end position="279"/>
    </location>
</feature>
<dbReference type="PANTHER" id="PTHR45931:SF3">
    <property type="entry name" value="RING ZINC FINGER-CONTAINING PROTEIN"/>
    <property type="match status" value="1"/>
</dbReference>